<dbReference type="SUPFAM" id="SSF52129">
    <property type="entry name" value="Caspase-like"/>
    <property type="match status" value="1"/>
</dbReference>
<keyword evidence="1" id="KW-0732">Signal</keyword>
<proteinExistence type="predicted"/>
<sequence>MATLIHTQRRLGLHRTLLGLLVVLLVSLNLPGATTSQTIVQSPTTTEALVITVSAGGMQHLTGATLLAAGLDPAVDPAQLWLHHAGHAIPLEVDDGGDQRLDPTDTIRFYAPPPGDRWNLTAHYWLTVEATTGPRLASRNVAEGTAPLRTEARETGQIYTPQRYDSRRAGPDNDHWFSGDLRAEPGRPATIELPLDATLPPATGPLSLTVTGQSYTTGALHLHVALANQSAVITWTGIGLWEHQLMVGEVGTNHQIVLRENSPPPSWGRGRGWGWGEQVSPAKNATVLRENSPPPSWGRGRGWGAREALDCGGFALELPGLGIVCEPGIEQQRNHVGELAQSDEMLQVSLSAAEQPVGTLLDTITWERPARLELAEQGVLFEGIGGNWRYQLTGLPPNWNLYDISEPAVPVRLHPAATSFVDGPQARRYLITGPGTLHQPTVTAWHATTINAPQSLDALYIAPEAWHATLEPLLAHRQAQGYRTAVASIEAIYGAWSYGAVDPEAIRHFLRHLTTTWPDPPSMIILVGDGSVDPHDWTKRGSLNRNIIPPYLAYVDPWLGEAACDTCYGRLATDDPRDQRMPTLAIGRLPVKSEAELQALVGKLTAYDTAPVGEGWRQTIALIADDADTAGDFAAESEAIADALPAQMQVRRVYYDPSDTNGYASAVEARQQTLAAFNNGASLLVYTGHSHAWQWAITDPSGEYSWLLGLYDPDQLTNRDRLPIVLAMTCLSSAFATPAMSGTSVDERLVLARGGAIAVWGPAGFGVSYGHNQLHQGFFAALWATPANEATLGTLTLASLHNLATNSGLNTGPLFTYLLLGDPLTHVRLHDQDDIPRRLLFLPLVKR</sequence>
<dbReference type="InterPro" id="IPR029030">
    <property type="entry name" value="Caspase-like_dom_sf"/>
</dbReference>
<reference evidence="3 4" key="1">
    <citation type="submission" date="2021-03" db="EMBL/GenBank/DDBJ databases">
        <authorList>
            <person name="Grouzdev D.S."/>
        </authorList>
    </citation>
    <scope>NUCLEOTIDE SEQUENCE [LARGE SCALE GENOMIC DNA]</scope>
    <source>
        <strain evidence="3 4">M50-1</strain>
    </source>
</reference>
<gene>
    <name evidence="3" type="ORF">EYB53_024915</name>
</gene>
<dbReference type="InterPro" id="IPR001769">
    <property type="entry name" value="Gingipain"/>
</dbReference>
<protein>
    <recommendedName>
        <fullName evidence="2">Gingipain domain-containing protein</fullName>
    </recommendedName>
</protein>
<organism evidence="3 4">
    <name type="scientific">Candidatus Chloroploca mongolica</name>
    <dbReference type="NCBI Taxonomy" id="2528176"/>
    <lineage>
        <taxon>Bacteria</taxon>
        <taxon>Bacillati</taxon>
        <taxon>Chloroflexota</taxon>
        <taxon>Chloroflexia</taxon>
        <taxon>Chloroflexales</taxon>
        <taxon>Chloroflexineae</taxon>
        <taxon>Oscillochloridaceae</taxon>
        <taxon>Candidatus Chloroploca</taxon>
    </lineage>
</organism>
<name>A0ABS4DHT7_9CHLR</name>
<dbReference type="Gene3D" id="3.40.50.10390">
    <property type="entry name" value="Gingipain r, domain 1"/>
    <property type="match status" value="1"/>
</dbReference>
<evidence type="ECO:0000259" key="2">
    <source>
        <dbReference type="Pfam" id="PF01364"/>
    </source>
</evidence>
<dbReference type="Pfam" id="PF01364">
    <property type="entry name" value="Peptidase_C25"/>
    <property type="match status" value="1"/>
</dbReference>
<accession>A0ABS4DHT7</accession>
<dbReference type="RefSeq" id="WP_135482258.1">
    <property type="nucleotide sequence ID" value="NZ_SIJK02000125.1"/>
</dbReference>
<dbReference type="Gene3D" id="3.40.50.1460">
    <property type="match status" value="1"/>
</dbReference>
<dbReference type="EMBL" id="SIJK02000125">
    <property type="protein sequence ID" value="MBP1468974.1"/>
    <property type="molecule type" value="Genomic_DNA"/>
</dbReference>
<evidence type="ECO:0000313" key="3">
    <source>
        <dbReference type="EMBL" id="MBP1468974.1"/>
    </source>
</evidence>
<keyword evidence="4" id="KW-1185">Reference proteome</keyword>
<dbReference type="InterPro" id="IPR029031">
    <property type="entry name" value="Gingipain_N_sf"/>
</dbReference>
<comment type="caution">
    <text evidence="3">The sequence shown here is derived from an EMBL/GenBank/DDBJ whole genome shotgun (WGS) entry which is preliminary data.</text>
</comment>
<evidence type="ECO:0000313" key="4">
    <source>
        <dbReference type="Proteomes" id="UP001193081"/>
    </source>
</evidence>
<feature type="domain" description="Gingipain" evidence="2">
    <location>
        <begin position="459"/>
        <end position="825"/>
    </location>
</feature>
<dbReference type="Proteomes" id="UP001193081">
    <property type="component" value="Unassembled WGS sequence"/>
</dbReference>
<evidence type="ECO:0000256" key="1">
    <source>
        <dbReference type="ARBA" id="ARBA00022729"/>
    </source>
</evidence>